<dbReference type="PANTHER" id="PTHR11937">
    <property type="entry name" value="ACTIN"/>
    <property type="match status" value="1"/>
</dbReference>
<evidence type="ECO:0000256" key="1">
    <source>
        <dbReference type="ARBA" id="ARBA00004496"/>
    </source>
</evidence>
<comment type="subcellular location">
    <subcellularLocation>
        <location evidence="1">Cytoplasm</location>
    </subcellularLocation>
</comment>
<dbReference type="SUPFAM" id="SSF53067">
    <property type="entry name" value="Actin-like ATPase domain"/>
    <property type="match status" value="2"/>
</dbReference>
<keyword evidence="4" id="KW-0963">Cytoplasm</keyword>
<name>A0AA38LUX1_9TREE</name>
<sequence length="487" mass="54276">MTSTPVLVLDNGAYIIKAGVAGVDWEPRVIPNSIARSKAEKKVYVADEIESCKDLSSLAYRRPFERGMLVNWDVEKAVWDRIFSSSCLNITPTETSLLVTEPYFNLPNIAETYDQMVFEEWEFASYYRTTPAALIPYGGLFEDDTGISPECSIVIDMGYSYTHVIPIRSGEVIWEHIKRMDIGGKLLTNHLKHLISFRQWNMIDQTAIVEAVRQTCGYVSMDYKADLDLCKRNPRKNPIVQEYVLPDFSPNSTSRTGYIRSGPGAASSPPPTNGAQSSSRKAADGGEEEQVLYMGNERFAGPELLFHPSDIGLKQTGLPETIAFVIGQMPVELQGMFWAHIGIFGGLGMIQNIGERLERDLRALCPTGFDIGIFEAFDTSAPPYHAATNLATSESYLSTHPITRAEYLEHGSGICRRRFGGPAYSVNPPGFQSGISLAEMDDEERERRYAMGLMEISKKGKAKKRAQEEEVVSGNWGGRRRRAMGMM</sequence>
<keyword evidence="10" id="KW-1185">Reference proteome</keyword>
<organism evidence="9 10">
    <name type="scientific">Dioszegia hungarica</name>
    <dbReference type="NCBI Taxonomy" id="4972"/>
    <lineage>
        <taxon>Eukaryota</taxon>
        <taxon>Fungi</taxon>
        <taxon>Dikarya</taxon>
        <taxon>Basidiomycota</taxon>
        <taxon>Agaricomycotina</taxon>
        <taxon>Tremellomycetes</taxon>
        <taxon>Tremellales</taxon>
        <taxon>Bulleribasidiaceae</taxon>
        <taxon>Dioszegia</taxon>
    </lineage>
</organism>
<accession>A0AA38LUX1</accession>
<gene>
    <name evidence="9" type="ORF">MKK02DRAFT_37122</name>
</gene>
<dbReference type="Pfam" id="PF00022">
    <property type="entry name" value="Actin"/>
    <property type="match status" value="1"/>
</dbReference>
<comment type="function">
    <text evidence="5">Component of the SWR1 complex which mediates the ATP-dependent exchange of histone H2A for the H2A variant HZT1 leading to transcriptional regulation of selected genes by chromatin remodeling. Involved in chromosome stability.</text>
</comment>
<dbReference type="GO" id="GO:0005737">
    <property type="term" value="C:cytoplasm"/>
    <property type="evidence" value="ECO:0007669"/>
    <property type="project" value="UniProtKB-SubCell"/>
</dbReference>
<dbReference type="FunFam" id="3.90.640.10:FF:000014">
    <property type="entry name" value="Putative actin-related protein 6"/>
    <property type="match status" value="1"/>
</dbReference>
<evidence type="ECO:0000256" key="7">
    <source>
        <dbReference type="ARBA" id="ARBA00073820"/>
    </source>
</evidence>
<feature type="region of interest" description="Disordered" evidence="8">
    <location>
        <begin position="246"/>
        <end position="287"/>
    </location>
</feature>
<reference evidence="9" key="1">
    <citation type="journal article" date="2022" name="G3 (Bethesda)">
        <title>High quality genome of the basidiomycete yeast Dioszegia hungarica PDD-24b-2 isolated from cloud water.</title>
        <authorList>
            <person name="Jarrige D."/>
            <person name="Haridas S."/>
            <person name="Bleykasten-Grosshans C."/>
            <person name="Joly M."/>
            <person name="Nadalig T."/>
            <person name="Sancelme M."/>
            <person name="Vuilleumier S."/>
            <person name="Grigoriev I.V."/>
            <person name="Amato P."/>
            <person name="Bringel F."/>
        </authorList>
    </citation>
    <scope>NUCLEOTIDE SEQUENCE</scope>
    <source>
        <strain evidence="9">PDD-24b-2</strain>
    </source>
</reference>
<protein>
    <recommendedName>
        <fullName evidence="3">Actin-like protein ARP6</fullName>
    </recommendedName>
    <alternativeName>
        <fullName evidence="7">Actin-like protein arp6</fullName>
    </alternativeName>
</protein>
<dbReference type="CDD" id="cd10210">
    <property type="entry name" value="ASKHA_NBD_Arp6"/>
    <property type="match status" value="1"/>
</dbReference>
<dbReference type="EMBL" id="JAKWFO010000005">
    <property type="protein sequence ID" value="KAI9636390.1"/>
    <property type="molecule type" value="Genomic_DNA"/>
</dbReference>
<dbReference type="Gene3D" id="2.30.36.70">
    <property type="entry name" value="Actin, Chain A, domain 2"/>
    <property type="match status" value="1"/>
</dbReference>
<evidence type="ECO:0000256" key="8">
    <source>
        <dbReference type="SAM" id="MobiDB-lite"/>
    </source>
</evidence>
<comment type="caution">
    <text evidence="9">The sequence shown here is derived from an EMBL/GenBank/DDBJ whole genome shotgun (WGS) entry which is preliminary data.</text>
</comment>
<evidence type="ECO:0000256" key="5">
    <source>
        <dbReference type="ARBA" id="ARBA00025222"/>
    </source>
</evidence>
<dbReference type="SMART" id="SM00268">
    <property type="entry name" value="ACTIN"/>
    <property type="match status" value="1"/>
</dbReference>
<comment type="subunit">
    <text evidence="6">Component of the SWR1 chromatin remodeling complex.</text>
</comment>
<dbReference type="GeneID" id="77728771"/>
<dbReference type="Gene3D" id="3.90.640.10">
    <property type="entry name" value="Actin, Chain A, domain 4"/>
    <property type="match status" value="1"/>
</dbReference>
<dbReference type="Gene3D" id="3.30.420.40">
    <property type="match status" value="2"/>
</dbReference>
<dbReference type="InterPro" id="IPR043129">
    <property type="entry name" value="ATPase_NBD"/>
</dbReference>
<evidence type="ECO:0000313" key="10">
    <source>
        <dbReference type="Proteomes" id="UP001164286"/>
    </source>
</evidence>
<dbReference type="RefSeq" id="XP_052946167.1">
    <property type="nucleotide sequence ID" value="XM_053089566.1"/>
</dbReference>
<dbReference type="GO" id="GO:0005634">
    <property type="term" value="C:nucleus"/>
    <property type="evidence" value="ECO:0007669"/>
    <property type="project" value="UniProtKB-ARBA"/>
</dbReference>
<evidence type="ECO:0000313" key="9">
    <source>
        <dbReference type="EMBL" id="KAI9636390.1"/>
    </source>
</evidence>
<proteinExistence type="inferred from homology"/>
<comment type="similarity">
    <text evidence="2">Belongs to the actin family. ARP6 subfamily.</text>
</comment>
<evidence type="ECO:0000256" key="2">
    <source>
        <dbReference type="ARBA" id="ARBA00005665"/>
    </source>
</evidence>
<dbReference type="InterPro" id="IPR004000">
    <property type="entry name" value="Actin"/>
</dbReference>
<dbReference type="AlphaFoldDB" id="A0AA38LUX1"/>
<evidence type="ECO:0000256" key="3">
    <source>
        <dbReference type="ARBA" id="ARBA00018633"/>
    </source>
</evidence>
<dbReference type="Proteomes" id="UP001164286">
    <property type="component" value="Unassembled WGS sequence"/>
</dbReference>
<evidence type="ECO:0000256" key="6">
    <source>
        <dbReference type="ARBA" id="ARBA00063309"/>
    </source>
</evidence>
<evidence type="ECO:0000256" key="4">
    <source>
        <dbReference type="ARBA" id="ARBA00022490"/>
    </source>
</evidence>